<evidence type="ECO:0000313" key="6">
    <source>
        <dbReference type="EMBL" id="KTB49154.1"/>
    </source>
</evidence>
<dbReference type="InterPro" id="IPR003439">
    <property type="entry name" value="ABC_transporter-like_ATP-bd"/>
</dbReference>
<keyword evidence="3" id="KW-0547">Nucleotide-binding</keyword>
<dbReference type="SUPFAM" id="SSF52540">
    <property type="entry name" value="P-loop containing nucleoside triphosphate hydrolases"/>
    <property type="match status" value="1"/>
</dbReference>
<dbReference type="Proteomes" id="UP000053947">
    <property type="component" value="Unassembled WGS sequence"/>
</dbReference>
<feature type="domain" description="ABC transporter" evidence="5">
    <location>
        <begin position="5"/>
        <end position="255"/>
    </location>
</feature>
<evidence type="ECO:0000256" key="4">
    <source>
        <dbReference type="ARBA" id="ARBA00022840"/>
    </source>
</evidence>
<dbReference type="STRING" id="1217799.DEALK_00660"/>
<evidence type="ECO:0000256" key="3">
    <source>
        <dbReference type="ARBA" id="ARBA00022741"/>
    </source>
</evidence>
<comment type="similarity">
    <text evidence="1">Belongs to the ABC transporter superfamily.</text>
</comment>
<keyword evidence="7" id="KW-1185">Reference proteome</keyword>
<dbReference type="InterPro" id="IPR050319">
    <property type="entry name" value="ABC_transp_ATP-bind"/>
</dbReference>
<dbReference type="GO" id="GO:0015833">
    <property type="term" value="P:peptide transport"/>
    <property type="evidence" value="ECO:0007669"/>
    <property type="project" value="InterPro"/>
</dbReference>
<dbReference type="AlphaFoldDB" id="A0A0W0GKS6"/>
<keyword evidence="2" id="KW-0813">Transport</keyword>
<comment type="caution">
    <text evidence="6">The sequence shown here is derived from an EMBL/GenBank/DDBJ whole genome shotgun (WGS) entry which is preliminary data.</text>
</comment>
<dbReference type="InterPro" id="IPR027417">
    <property type="entry name" value="P-loop_NTPase"/>
</dbReference>
<dbReference type="NCBIfam" id="TIGR01727">
    <property type="entry name" value="oligo_HPY"/>
    <property type="match status" value="1"/>
</dbReference>
<dbReference type="PROSITE" id="PS50893">
    <property type="entry name" value="ABC_TRANSPORTER_2"/>
    <property type="match status" value="1"/>
</dbReference>
<dbReference type="InterPro" id="IPR013563">
    <property type="entry name" value="Oligopep_ABC_C"/>
</dbReference>
<dbReference type="RefSeq" id="WP_058437628.1">
    <property type="nucleotide sequence ID" value="NZ_KQ758903.1"/>
</dbReference>
<dbReference type="Gene3D" id="3.40.50.300">
    <property type="entry name" value="P-loop containing nucleotide triphosphate hydrolases"/>
    <property type="match status" value="1"/>
</dbReference>
<sequence length="321" mass="35323">MTSMLELRNVTMDFKTKKSMFKTSTVRAVDEASISVAPGETLGIVGESGSGKTTLARIALRLLRPTAGAVMFDGSDITNQPEKQLKDLRRRVQGVFQDPFASLDPFMTIGQILEEPMVIHKIGDSAGRKDAAARVLDEVKLRPAKDYLGGFTHLLSGGQRQRVAIARALLLKPEYIVADEPVSMIDASSRAEILSLFSELQRSHNLGFLYITHDIATAGYFCHRIAVMYLGRIVETGPARELIRRPQHPYTQALIAAIPTPDPQNRFRERAVIPLETASSRVNAGCAFFPRCPKAEKGRCDAIKPVAVEVAAGHRVECLRQ</sequence>
<evidence type="ECO:0000259" key="5">
    <source>
        <dbReference type="PROSITE" id="PS50893"/>
    </source>
</evidence>
<protein>
    <submittedName>
        <fullName evidence="6">Oligopeptide/dipeptide ABC transporter, ATP-binding protein, C-terminal domain</fullName>
    </submittedName>
</protein>
<dbReference type="InterPro" id="IPR003593">
    <property type="entry name" value="AAA+_ATPase"/>
</dbReference>
<dbReference type="SMART" id="SM00382">
    <property type="entry name" value="AAA"/>
    <property type="match status" value="1"/>
</dbReference>
<dbReference type="Pfam" id="PF00005">
    <property type="entry name" value="ABC_tran"/>
    <property type="match status" value="1"/>
</dbReference>
<dbReference type="CDD" id="cd03257">
    <property type="entry name" value="ABC_NikE_OppD_transporters"/>
    <property type="match status" value="1"/>
</dbReference>
<evidence type="ECO:0000256" key="2">
    <source>
        <dbReference type="ARBA" id="ARBA00022448"/>
    </source>
</evidence>
<dbReference type="EMBL" id="LFDV01000001">
    <property type="protein sequence ID" value="KTB49154.1"/>
    <property type="molecule type" value="Genomic_DNA"/>
</dbReference>
<dbReference type="OrthoDB" id="47989at2"/>
<dbReference type="PANTHER" id="PTHR43776">
    <property type="entry name" value="TRANSPORT ATP-BINDING PROTEIN"/>
    <property type="match status" value="1"/>
</dbReference>
<accession>A0A0W0GKS6</accession>
<evidence type="ECO:0000313" key="7">
    <source>
        <dbReference type="Proteomes" id="UP000053947"/>
    </source>
</evidence>
<dbReference type="InterPro" id="IPR017871">
    <property type="entry name" value="ABC_transporter-like_CS"/>
</dbReference>
<evidence type="ECO:0000256" key="1">
    <source>
        <dbReference type="ARBA" id="ARBA00005417"/>
    </source>
</evidence>
<dbReference type="GO" id="GO:0005524">
    <property type="term" value="F:ATP binding"/>
    <property type="evidence" value="ECO:0007669"/>
    <property type="project" value="UniProtKB-KW"/>
</dbReference>
<proteinExistence type="inferred from homology"/>
<dbReference type="PANTHER" id="PTHR43776:SF8">
    <property type="entry name" value="ABC TRANSPORTER, ATP-BINDING PROTEIN"/>
    <property type="match status" value="1"/>
</dbReference>
<dbReference type="GO" id="GO:0016887">
    <property type="term" value="F:ATP hydrolysis activity"/>
    <property type="evidence" value="ECO:0007669"/>
    <property type="project" value="InterPro"/>
</dbReference>
<dbReference type="GO" id="GO:0055085">
    <property type="term" value="P:transmembrane transport"/>
    <property type="evidence" value="ECO:0007669"/>
    <property type="project" value="UniProtKB-ARBA"/>
</dbReference>
<reference evidence="6 7" key="1">
    <citation type="submission" date="2015-06" db="EMBL/GenBank/DDBJ databases">
        <title>Genome sequence of the organohalide-respiring Dehalogenimonas alkenigignens type strain (IP3-3T).</title>
        <authorList>
            <person name="Key T.A."/>
            <person name="Richmond D.P."/>
            <person name="Bowman K.S."/>
            <person name="Cho Y.-J."/>
            <person name="Chun J."/>
            <person name="da Costa M.S."/>
            <person name="Rainey F.A."/>
            <person name="Moe W.M."/>
        </authorList>
    </citation>
    <scope>NUCLEOTIDE SEQUENCE [LARGE SCALE GENOMIC DNA]</scope>
    <source>
        <strain evidence="6 7">IP3-3</strain>
    </source>
</reference>
<keyword evidence="4 6" id="KW-0067">ATP-binding</keyword>
<dbReference type="PROSITE" id="PS00211">
    <property type="entry name" value="ABC_TRANSPORTER_1"/>
    <property type="match status" value="1"/>
</dbReference>
<organism evidence="6 7">
    <name type="scientific">Dehalogenimonas alkenigignens</name>
    <dbReference type="NCBI Taxonomy" id="1217799"/>
    <lineage>
        <taxon>Bacteria</taxon>
        <taxon>Bacillati</taxon>
        <taxon>Chloroflexota</taxon>
        <taxon>Dehalococcoidia</taxon>
        <taxon>Dehalococcoidales</taxon>
        <taxon>Dehalococcoidaceae</taxon>
        <taxon>Dehalogenimonas</taxon>
    </lineage>
</organism>
<dbReference type="FunFam" id="3.40.50.300:FF:000016">
    <property type="entry name" value="Oligopeptide ABC transporter ATP-binding component"/>
    <property type="match status" value="1"/>
</dbReference>
<dbReference type="Pfam" id="PF08352">
    <property type="entry name" value="oligo_HPY"/>
    <property type="match status" value="1"/>
</dbReference>
<gene>
    <name evidence="6" type="ORF">DEALK_00660</name>
</gene>
<name>A0A0W0GKS6_9CHLR</name>